<keyword evidence="4 6" id="KW-1133">Transmembrane helix</keyword>
<dbReference type="InterPro" id="IPR050638">
    <property type="entry name" value="AA-Vitamin_Transporters"/>
</dbReference>
<feature type="transmembrane region" description="Helical" evidence="6">
    <location>
        <begin position="98"/>
        <end position="120"/>
    </location>
</feature>
<comment type="subcellular location">
    <subcellularLocation>
        <location evidence="1">Membrane</location>
        <topology evidence="1">Multi-pass membrane protein</topology>
    </subcellularLocation>
</comment>
<protein>
    <submittedName>
        <fullName evidence="8">Drug/metabolite-transporting permease</fullName>
    </submittedName>
</protein>
<dbReference type="KEGG" id="fla:SY85_17650"/>
<dbReference type="InterPro" id="IPR000620">
    <property type="entry name" value="EamA_dom"/>
</dbReference>
<keyword evidence="5 6" id="KW-0472">Membrane</keyword>
<dbReference type="AlphaFoldDB" id="A0A172U2M4"/>
<reference evidence="8 9" key="2">
    <citation type="journal article" date="2016" name="Int. J. Syst. Evol. Microbiol.">
        <title>Flavisolibacter tropicus sp. nov., isolated from tropical soil.</title>
        <authorList>
            <person name="Lee J.J."/>
            <person name="Kang M.S."/>
            <person name="Kim G.S."/>
            <person name="Lee C.S."/>
            <person name="Lim S."/>
            <person name="Lee J."/>
            <person name="Roh S.H."/>
            <person name="Kang H."/>
            <person name="Ha J.M."/>
            <person name="Bae S."/>
            <person name="Jung H.Y."/>
            <person name="Kim M.K."/>
        </authorList>
    </citation>
    <scope>NUCLEOTIDE SEQUENCE [LARGE SCALE GENOMIC DNA]</scope>
    <source>
        <strain evidence="8 9">LCS9</strain>
    </source>
</reference>
<feature type="transmembrane region" description="Helical" evidence="6">
    <location>
        <begin position="127"/>
        <end position="147"/>
    </location>
</feature>
<dbReference type="STRING" id="1492898.SY85_17650"/>
<sequence length="312" mass="34235">MNPLPLHNKSQHRKAIAALIAVCFLWGTTWLASREGVKHMPALQLVGMRQLLGGVCYVVFFLIKGYHLPKGKEWGPILVLCVLNFLLSNALSTWGVKFISAGLGSIIGAIFPLWLVLIAAFSSHSKLRFNTVIGLLLGFAGVCVIFFDHLQDFLNPEFRFGIFISIASTWSWAFGTLYTKKQAANFNPYFSLGLQMVISGTALIGGSFALGYAIPLAAIPNASWMAIAYLVTAGSILTFLAYLYALQHLPTEQVSLYAYVNPVVAVLLGWQLLGEELSGYIIIGMLITLVGVYLVNKSIMKMLPAKRVKEEN</sequence>
<accession>A0A172U2M4</accession>
<feature type="transmembrane region" description="Helical" evidence="6">
    <location>
        <begin position="226"/>
        <end position="244"/>
    </location>
</feature>
<dbReference type="InterPro" id="IPR037185">
    <property type="entry name" value="EmrE-like"/>
</dbReference>
<feature type="transmembrane region" description="Helical" evidence="6">
    <location>
        <begin position="190"/>
        <end position="214"/>
    </location>
</feature>
<evidence type="ECO:0000313" key="8">
    <source>
        <dbReference type="EMBL" id="ANE53570.1"/>
    </source>
</evidence>
<evidence type="ECO:0000256" key="5">
    <source>
        <dbReference type="ARBA" id="ARBA00023136"/>
    </source>
</evidence>
<reference evidence="9" key="1">
    <citation type="submission" date="2015-01" db="EMBL/GenBank/DDBJ databases">
        <title>Flavisolibacter sp./LCS9/ whole genome sequencing.</title>
        <authorList>
            <person name="Kim M.K."/>
            <person name="Srinivasan S."/>
            <person name="Lee J.-J."/>
        </authorList>
    </citation>
    <scope>NUCLEOTIDE SEQUENCE [LARGE SCALE GENOMIC DNA]</scope>
    <source>
        <strain evidence="9">LCS9</strain>
    </source>
</reference>
<evidence type="ECO:0000256" key="3">
    <source>
        <dbReference type="ARBA" id="ARBA00022692"/>
    </source>
</evidence>
<feature type="domain" description="EamA" evidence="7">
    <location>
        <begin position="14"/>
        <end position="146"/>
    </location>
</feature>
<gene>
    <name evidence="8" type="ORF">SY85_17650</name>
</gene>
<evidence type="ECO:0000313" key="9">
    <source>
        <dbReference type="Proteomes" id="UP000077177"/>
    </source>
</evidence>
<evidence type="ECO:0000259" key="7">
    <source>
        <dbReference type="Pfam" id="PF00892"/>
    </source>
</evidence>
<comment type="similarity">
    <text evidence="2">Belongs to the EamA transporter family.</text>
</comment>
<keyword evidence="9" id="KW-1185">Reference proteome</keyword>
<dbReference type="PANTHER" id="PTHR32322:SF2">
    <property type="entry name" value="EAMA DOMAIN-CONTAINING PROTEIN"/>
    <property type="match status" value="1"/>
</dbReference>
<dbReference type="Proteomes" id="UP000077177">
    <property type="component" value="Chromosome"/>
</dbReference>
<feature type="domain" description="EamA" evidence="7">
    <location>
        <begin position="160"/>
        <end position="296"/>
    </location>
</feature>
<dbReference type="SUPFAM" id="SSF103481">
    <property type="entry name" value="Multidrug resistance efflux transporter EmrE"/>
    <property type="match status" value="2"/>
</dbReference>
<dbReference type="Gene3D" id="1.10.3730.20">
    <property type="match status" value="1"/>
</dbReference>
<feature type="transmembrane region" description="Helical" evidence="6">
    <location>
        <begin position="44"/>
        <end position="63"/>
    </location>
</feature>
<feature type="transmembrane region" description="Helical" evidence="6">
    <location>
        <begin position="256"/>
        <end position="273"/>
    </location>
</feature>
<dbReference type="EMBL" id="CP011390">
    <property type="protein sequence ID" value="ANE53570.1"/>
    <property type="molecule type" value="Genomic_DNA"/>
</dbReference>
<evidence type="ECO:0000256" key="6">
    <source>
        <dbReference type="SAM" id="Phobius"/>
    </source>
</evidence>
<dbReference type="PANTHER" id="PTHR32322">
    <property type="entry name" value="INNER MEMBRANE TRANSPORTER"/>
    <property type="match status" value="1"/>
</dbReference>
<keyword evidence="3 6" id="KW-0812">Transmembrane</keyword>
<feature type="transmembrane region" description="Helical" evidence="6">
    <location>
        <begin position="159"/>
        <end position="178"/>
    </location>
</feature>
<dbReference type="Pfam" id="PF00892">
    <property type="entry name" value="EamA"/>
    <property type="match status" value="2"/>
</dbReference>
<evidence type="ECO:0000256" key="1">
    <source>
        <dbReference type="ARBA" id="ARBA00004141"/>
    </source>
</evidence>
<name>A0A172U2M4_9BACT</name>
<dbReference type="GO" id="GO:0016020">
    <property type="term" value="C:membrane"/>
    <property type="evidence" value="ECO:0007669"/>
    <property type="project" value="UniProtKB-SubCell"/>
</dbReference>
<proteinExistence type="inferred from homology"/>
<evidence type="ECO:0000256" key="4">
    <source>
        <dbReference type="ARBA" id="ARBA00022989"/>
    </source>
</evidence>
<feature type="transmembrane region" description="Helical" evidence="6">
    <location>
        <begin position="279"/>
        <end position="296"/>
    </location>
</feature>
<organism evidence="8 9">
    <name type="scientific">Flavisolibacter tropicus</name>
    <dbReference type="NCBI Taxonomy" id="1492898"/>
    <lineage>
        <taxon>Bacteria</taxon>
        <taxon>Pseudomonadati</taxon>
        <taxon>Bacteroidota</taxon>
        <taxon>Chitinophagia</taxon>
        <taxon>Chitinophagales</taxon>
        <taxon>Chitinophagaceae</taxon>
        <taxon>Flavisolibacter</taxon>
    </lineage>
</organism>
<evidence type="ECO:0000256" key="2">
    <source>
        <dbReference type="ARBA" id="ARBA00007362"/>
    </source>
</evidence>
<dbReference type="OrthoDB" id="9812547at2"/>